<dbReference type="AlphaFoldDB" id="W2FLP6"/>
<accession>W2FLP6</accession>
<feature type="region of interest" description="Disordered" evidence="1">
    <location>
        <begin position="67"/>
        <end position="88"/>
    </location>
</feature>
<feature type="compositionally biased region" description="Basic and acidic residues" evidence="1">
    <location>
        <begin position="71"/>
        <end position="83"/>
    </location>
</feature>
<gene>
    <name evidence="2" type="ORF">L915_21198</name>
</gene>
<reference evidence="2" key="1">
    <citation type="submission" date="2013-11" db="EMBL/GenBank/DDBJ databases">
        <title>The Genome Sequence of Phytophthora parasitica CJ02B3.</title>
        <authorList>
            <consortium name="The Broad Institute Genomics Platform"/>
            <person name="Russ C."/>
            <person name="Tyler B."/>
            <person name="Panabieres F."/>
            <person name="Shan W."/>
            <person name="Tripathy S."/>
            <person name="Grunwald N."/>
            <person name="Machado M."/>
            <person name="Johnson C.S."/>
            <person name="Arredondo F."/>
            <person name="Hong C."/>
            <person name="Coffey M."/>
            <person name="Young S.K."/>
            <person name="Zeng Q."/>
            <person name="Gargeya S."/>
            <person name="Fitzgerald M."/>
            <person name="Abouelleil A."/>
            <person name="Alvarado L."/>
            <person name="Chapman S.B."/>
            <person name="Gainer-Dewar J."/>
            <person name="Goldberg J."/>
            <person name="Griggs A."/>
            <person name="Gujja S."/>
            <person name="Hansen M."/>
            <person name="Howarth C."/>
            <person name="Imamovic A."/>
            <person name="Ireland A."/>
            <person name="Larimer J."/>
            <person name="McCowan C."/>
            <person name="Murphy C."/>
            <person name="Pearson M."/>
            <person name="Poon T.W."/>
            <person name="Priest M."/>
            <person name="Roberts A."/>
            <person name="Saif S."/>
            <person name="Shea T."/>
            <person name="Sykes S."/>
            <person name="Wortman J."/>
            <person name="Nusbaum C."/>
            <person name="Birren B."/>
        </authorList>
    </citation>
    <scope>NUCLEOTIDE SEQUENCE [LARGE SCALE GENOMIC DNA]</scope>
    <source>
        <strain evidence="2">CJ02B3</strain>
    </source>
</reference>
<proteinExistence type="predicted"/>
<evidence type="ECO:0000313" key="2">
    <source>
        <dbReference type="EMBL" id="ETK71589.1"/>
    </source>
</evidence>
<organism evidence="2">
    <name type="scientific">Phytophthora nicotianae</name>
    <name type="common">Potato buckeye rot agent</name>
    <name type="synonym">Phytophthora parasitica</name>
    <dbReference type="NCBI Taxonomy" id="4792"/>
    <lineage>
        <taxon>Eukaryota</taxon>
        <taxon>Sar</taxon>
        <taxon>Stramenopiles</taxon>
        <taxon>Oomycota</taxon>
        <taxon>Peronosporomycetes</taxon>
        <taxon>Peronosporales</taxon>
        <taxon>Peronosporaceae</taxon>
        <taxon>Phytophthora</taxon>
    </lineage>
</organism>
<sequence length="114" mass="13553">MGMAGMTILRLIPSIKNPIHRAFNHYLFDHASWTQEEGCSKEEVCRQALSKVFASCYSIKRHLKKKKKKCDQRSKARRTNEKKERRKIQNKTYYIRRKWNISLALMLSRSSTFS</sequence>
<dbReference type="EMBL" id="KI689792">
    <property type="protein sequence ID" value="ETK71589.1"/>
    <property type="molecule type" value="Genomic_DNA"/>
</dbReference>
<name>W2FLP6_PHYNI</name>
<evidence type="ECO:0000256" key="1">
    <source>
        <dbReference type="SAM" id="MobiDB-lite"/>
    </source>
</evidence>
<protein>
    <submittedName>
        <fullName evidence="2">Uncharacterized protein</fullName>
    </submittedName>
</protein>
<dbReference type="Proteomes" id="UP000053236">
    <property type="component" value="Unassembled WGS sequence"/>
</dbReference>